<proteinExistence type="predicted"/>
<evidence type="ECO:0000313" key="3">
    <source>
        <dbReference type="Proteomes" id="UP000441399"/>
    </source>
</evidence>
<accession>A0A5S9QKA0</accession>
<sequence>MNLYVILGLVLVIVGVTGVLTGKVIAGSKGLKPNYYSRYDSPFLFYLFVAFYISCGSFVLVQSL</sequence>
<keyword evidence="1" id="KW-0472">Membrane</keyword>
<keyword evidence="1" id="KW-1133">Transmembrane helix</keyword>
<dbReference type="EMBL" id="CACSIO010000034">
    <property type="protein sequence ID" value="CAA0118184.1"/>
    <property type="molecule type" value="Genomic_DNA"/>
</dbReference>
<dbReference type="Proteomes" id="UP000441399">
    <property type="component" value="Unassembled WGS sequence"/>
</dbReference>
<name>A0A5S9QKA0_9GAMM</name>
<evidence type="ECO:0000313" key="2">
    <source>
        <dbReference type="EMBL" id="CAA0118184.1"/>
    </source>
</evidence>
<keyword evidence="3" id="KW-1185">Reference proteome</keyword>
<evidence type="ECO:0000256" key="1">
    <source>
        <dbReference type="SAM" id="Phobius"/>
    </source>
</evidence>
<keyword evidence="1" id="KW-0812">Transmembrane</keyword>
<protein>
    <submittedName>
        <fullName evidence="2">Uncharacterized protein</fullName>
    </submittedName>
</protein>
<organism evidence="2 3">
    <name type="scientific">BD1-7 clade bacterium</name>
    <dbReference type="NCBI Taxonomy" id="2029982"/>
    <lineage>
        <taxon>Bacteria</taxon>
        <taxon>Pseudomonadati</taxon>
        <taxon>Pseudomonadota</taxon>
        <taxon>Gammaproteobacteria</taxon>
        <taxon>Cellvibrionales</taxon>
        <taxon>Spongiibacteraceae</taxon>
        <taxon>BD1-7 clade</taxon>
    </lineage>
</organism>
<reference evidence="2 3" key="1">
    <citation type="submission" date="2019-11" db="EMBL/GenBank/DDBJ databases">
        <authorList>
            <person name="Holert J."/>
        </authorList>
    </citation>
    <scope>NUCLEOTIDE SEQUENCE [LARGE SCALE GENOMIC DNA]</scope>
    <source>
        <strain evidence="2">SB11_3</strain>
    </source>
</reference>
<gene>
    <name evidence="2" type="ORF">OPDIPICF_02052</name>
</gene>
<feature type="transmembrane region" description="Helical" evidence="1">
    <location>
        <begin position="42"/>
        <end position="61"/>
    </location>
</feature>
<dbReference type="AlphaFoldDB" id="A0A5S9QKA0"/>